<proteinExistence type="predicted"/>
<dbReference type="PROSITE" id="PS51208">
    <property type="entry name" value="AUTOTRANSPORTER"/>
    <property type="match status" value="1"/>
</dbReference>
<dbReference type="RefSeq" id="WP_254769956.1">
    <property type="nucleotide sequence ID" value="NZ_CP101114.1"/>
</dbReference>
<protein>
    <submittedName>
        <fullName evidence="2">Autotransporter outer membrane beta-barrel domain-containing protein</fullName>
    </submittedName>
</protein>
<dbReference type="SUPFAM" id="SSF103515">
    <property type="entry name" value="Autotransporter"/>
    <property type="match status" value="1"/>
</dbReference>
<dbReference type="Gene3D" id="2.40.128.130">
    <property type="entry name" value="Autotransporter beta-domain"/>
    <property type="match status" value="1"/>
</dbReference>
<evidence type="ECO:0000313" key="2">
    <source>
        <dbReference type="EMBL" id="UTO28048.1"/>
    </source>
</evidence>
<dbReference type="InterPro" id="IPR006315">
    <property type="entry name" value="OM_autotransptr_brl_dom"/>
</dbReference>
<dbReference type="InterPro" id="IPR005546">
    <property type="entry name" value="Autotransporte_beta"/>
</dbReference>
<evidence type="ECO:0000259" key="1">
    <source>
        <dbReference type="PROSITE" id="PS51208"/>
    </source>
</evidence>
<dbReference type="InterPro" id="IPR036709">
    <property type="entry name" value="Autotransporte_beta_dom_sf"/>
</dbReference>
<gene>
    <name evidence="2" type="ORF">NMK50_07525</name>
</gene>
<dbReference type="NCBIfam" id="TIGR01414">
    <property type="entry name" value="autotrans_barl"/>
    <property type="match status" value="1"/>
</dbReference>
<dbReference type="Pfam" id="PF03797">
    <property type="entry name" value="Autotransporter"/>
    <property type="match status" value="1"/>
</dbReference>
<feature type="domain" description="Autotransporter" evidence="1">
    <location>
        <begin position="1"/>
        <end position="171"/>
    </location>
</feature>
<evidence type="ECO:0000313" key="3">
    <source>
        <dbReference type="Proteomes" id="UP001059475"/>
    </source>
</evidence>
<dbReference type="EMBL" id="CP101114">
    <property type="protein sequence ID" value="UTO28048.1"/>
    <property type="molecule type" value="Genomic_DNA"/>
</dbReference>
<dbReference type="Proteomes" id="UP001059475">
    <property type="component" value="Chromosome"/>
</dbReference>
<reference evidence="2" key="1">
    <citation type="submission" date="2022-07" db="EMBL/GenBank/DDBJ databases">
        <title>First report of Bartonella spp. in marsupials in Brazil, with a description of Bartonella harrusi sp. nov. and new proposal for taxonomic reclassification of species of the genus Bartonella.</title>
        <authorList>
            <person name="Amaral R.B."/>
        </authorList>
    </citation>
    <scope>NUCLEOTIDE SEQUENCE</scope>
    <source>
        <strain evidence="2">117A</strain>
    </source>
</reference>
<organism evidence="2 3">
    <name type="scientific">Bartonella harrusi</name>
    <dbReference type="NCBI Taxonomy" id="2961895"/>
    <lineage>
        <taxon>Bacteria</taxon>
        <taxon>Pseudomonadati</taxon>
        <taxon>Pseudomonadota</taxon>
        <taxon>Alphaproteobacteria</taxon>
        <taxon>Hyphomicrobiales</taxon>
        <taxon>Bartonellaceae</taxon>
        <taxon>Bartonella</taxon>
    </lineage>
</organism>
<sequence>MSLTAYGNIQHDSGLYTNTFLSYGIFKGNITTAFIGKTKKANDTKTVRVSASVGQKLPTNFQGITLEPQAQLVYQRLLLGTLSQTDNLKMNRRNPSQGLLRIGGHLTQNKGHAVSFYSKLYVIETFEHKKTIEMSESSPPTAMGTAIDGGMGMERVFIAKYRASWRYQLST</sequence>
<name>A0ABY5EU85_9HYPH</name>
<accession>A0ABY5EU85</accession>
<keyword evidence="3" id="KW-1185">Reference proteome</keyword>